<accession>A0A132AEH8</accession>
<proteinExistence type="predicted"/>
<dbReference type="OrthoDB" id="2019940at2759"/>
<protein>
    <submittedName>
        <fullName evidence="1">Chondroitin 4-sulfotransferase-like protein</fullName>
    </submittedName>
</protein>
<dbReference type="AlphaFoldDB" id="A0A132AEH8"/>
<evidence type="ECO:0000313" key="2">
    <source>
        <dbReference type="Proteomes" id="UP000616769"/>
    </source>
</evidence>
<organism evidence="1 2">
    <name type="scientific">Sarcoptes scabiei</name>
    <name type="common">Itch mite</name>
    <name type="synonym">Acarus scabiei</name>
    <dbReference type="NCBI Taxonomy" id="52283"/>
    <lineage>
        <taxon>Eukaryota</taxon>
        <taxon>Metazoa</taxon>
        <taxon>Ecdysozoa</taxon>
        <taxon>Arthropoda</taxon>
        <taxon>Chelicerata</taxon>
        <taxon>Arachnida</taxon>
        <taxon>Acari</taxon>
        <taxon>Acariformes</taxon>
        <taxon>Sarcoptiformes</taxon>
        <taxon>Astigmata</taxon>
        <taxon>Psoroptidia</taxon>
        <taxon>Sarcoptoidea</taxon>
        <taxon>Sarcoptidae</taxon>
        <taxon>Sarcoptinae</taxon>
        <taxon>Sarcoptes</taxon>
    </lineage>
</organism>
<reference evidence="1 2" key="1">
    <citation type="journal article" date="2015" name="Parasit. Vectors">
        <title>Draft genome of the scabies mite.</title>
        <authorList>
            <person name="Rider S.D.Jr."/>
            <person name="Morgan M.S."/>
            <person name="Arlian L.G."/>
        </authorList>
    </citation>
    <scope>NUCLEOTIDE SEQUENCE [LARGE SCALE GENOMIC DNA]</scope>
    <source>
        <strain evidence="1">Arlian Lab</strain>
    </source>
</reference>
<dbReference type="GO" id="GO:0008146">
    <property type="term" value="F:sulfotransferase activity"/>
    <property type="evidence" value="ECO:0007669"/>
    <property type="project" value="InterPro"/>
</dbReference>
<gene>
    <name evidence="1" type="ORF">QR98_0079260</name>
</gene>
<sequence>MNIGPRFGPDVNLVSRRDFQTFRSMFNDNELERMDLWENSNLEYRSNQSQVNGLSDELKQNLNDSQRKRLSYSETVSYLRQLSPKTIIDLYKRYYLDFELFGYTIDELFDFV</sequence>
<dbReference type="Proteomes" id="UP000616769">
    <property type="component" value="Unassembled WGS sequence"/>
</dbReference>
<name>A0A132AEH8_SARSC</name>
<dbReference type="GO" id="GO:0016020">
    <property type="term" value="C:membrane"/>
    <property type="evidence" value="ECO:0007669"/>
    <property type="project" value="InterPro"/>
</dbReference>
<dbReference type="VEuPathDB" id="VectorBase:SSCA001368"/>
<comment type="caution">
    <text evidence="1">The sequence shown here is derived from an EMBL/GenBank/DDBJ whole genome shotgun (WGS) entry which is preliminary data.</text>
</comment>
<dbReference type="Pfam" id="PF03567">
    <property type="entry name" value="Sulfotransfer_2"/>
    <property type="match status" value="1"/>
</dbReference>
<dbReference type="EMBL" id="JXLN01013471">
    <property type="protein sequence ID" value="KPM09392.1"/>
    <property type="molecule type" value="Genomic_DNA"/>
</dbReference>
<evidence type="ECO:0000313" key="1">
    <source>
        <dbReference type="EMBL" id="KPM09392.1"/>
    </source>
</evidence>
<dbReference type="InterPro" id="IPR005331">
    <property type="entry name" value="Sulfotransferase"/>
</dbReference>